<evidence type="ECO:0000256" key="2">
    <source>
        <dbReference type="SAM" id="SignalP"/>
    </source>
</evidence>
<keyword evidence="5" id="KW-1185">Reference proteome</keyword>
<organism evidence="4 5">
    <name type="scientific">Lysobacter brunescens</name>
    <dbReference type="NCBI Taxonomy" id="262323"/>
    <lineage>
        <taxon>Bacteria</taxon>
        <taxon>Pseudomonadati</taxon>
        <taxon>Pseudomonadota</taxon>
        <taxon>Gammaproteobacteria</taxon>
        <taxon>Lysobacterales</taxon>
        <taxon>Lysobacteraceae</taxon>
        <taxon>Lysobacter</taxon>
    </lineage>
</organism>
<dbReference type="InterPro" id="IPR051266">
    <property type="entry name" value="CLCR"/>
</dbReference>
<dbReference type="Gene3D" id="3.40.50.410">
    <property type="entry name" value="von Willebrand factor, type A domain"/>
    <property type="match status" value="1"/>
</dbReference>
<dbReference type="InterPro" id="IPR021908">
    <property type="entry name" value="YfbK_C"/>
</dbReference>
<dbReference type="InterPro" id="IPR010916">
    <property type="entry name" value="TonB_box_CS"/>
</dbReference>
<feature type="region of interest" description="Disordered" evidence="1">
    <location>
        <begin position="28"/>
        <end position="55"/>
    </location>
</feature>
<dbReference type="PROSITE" id="PS51257">
    <property type="entry name" value="PROKAR_LIPOPROTEIN"/>
    <property type="match status" value="1"/>
</dbReference>
<evidence type="ECO:0000259" key="3">
    <source>
        <dbReference type="PROSITE" id="PS50234"/>
    </source>
</evidence>
<dbReference type="PANTHER" id="PTHR10579:SF43">
    <property type="entry name" value="ZINC FINGER (C3HC4-TYPE RING FINGER) FAMILY PROTEIN"/>
    <property type="match status" value="1"/>
</dbReference>
<feature type="compositionally biased region" description="Basic and acidic residues" evidence="1">
    <location>
        <begin position="121"/>
        <end position="134"/>
    </location>
</feature>
<protein>
    <submittedName>
        <fullName evidence="4">von Willebrand factor type A domain-containing protein</fullName>
    </submittedName>
</protein>
<feature type="region of interest" description="Disordered" evidence="1">
    <location>
        <begin position="117"/>
        <end position="137"/>
    </location>
</feature>
<reference evidence="5" key="1">
    <citation type="journal article" date="2019" name="Int. J. Syst. Evol. Microbiol.">
        <title>The Global Catalogue of Microorganisms (GCM) 10K type strain sequencing project: providing services to taxonomists for standard genome sequencing and annotation.</title>
        <authorList>
            <consortium name="The Broad Institute Genomics Platform"/>
            <consortium name="The Broad Institute Genome Sequencing Center for Infectious Disease"/>
            <person name="Wu L."/>
            <person name="Ma J."/>
        </authorList>
    </citation>
    <scope>NUCLEOTIDE SEQUENCE [LARGE SCALE GENOMIC DNA]</scope>
    <source>
        <strain evidence="5">CCUG 55585</strain>
    </source>
</reference>
<dbReference type="PROSITE" id="PS00430">
    <property type="entry name" value="TONB_DEPENDENT_REC_1"/>
    <property type="match status" value="1"/>
</dbReference>
<gene>
    <name evidence="4" type="ORF">ACFQ0E_17460</name>
</gene>
<dbReference type="RefSeq" id="WP_386826025.1">
    <property type="nucleotide sequence ID" value="NZ_JBHTIF010000005.1"/>
</dbReference>
<feature type="chain" id="PRO_5046086478" evidence="2">
    <location>
        <begin position="27"/>
        <end position="595"/>
    </location>
</feature>
<evidence type="ECO:0000313" key="5">
    <source>
        <dbReference type="Proteomes" id="UP001597110"/>
    </source>
</evidence>
<feature type="signal peptide" evidence="2">
    <location>
        <begin position="1"/>
        <end position="26"/>
    </location>
</feature>
<dbReference type="Pfam" id="PF12034">
    <property type="entry name" value="YfbK_C"/>
    <property type="match status" value="1"/>
</dbReference>
<dbReference type="PANTHER" id="PTHR10579">
    <property type="entry name" value="CALCIUM-ACTIVATED CHLORIDE CHANNEL REGULATOR"/>
    <property type="match status" value="1"/>
</dbReference>
<dbReference type="SMART" id="SM00327">
    <property type="entry name" value="VWA"/>
    <property type="match status" value="1"/>
</dbReference>
<dbReference type="Pfam" id="PF00092">
    <property type="entry name" value="VWA"/>
    <property type="match status" value="1"/>
</dbReference>
<keyword evidence="2" id="KW-0732">Signal</keyword>
<dbReference type="InterPro" id="IPR022156">
    <property type="entry name" value="Uncharacterised_YfbK_N"/>
</dbReference>
<dbReference type="InterPro" id="IPR036465">
    <property type="entry name" value="vWFA_dom_sf"/>
</dbReference>
<dbReference type="Pfam" id="PF12450">
    <property type="entry name" value="vWF_A"/>
    <property type="match status" value="1"/>
</dbReference>
<dbReference type="EMBL" id="JBHTIF010000005">
    <property type="protein sequence ID" value="MFD0727386.1"/>
    <property type="molecule type" value="Genomic_DNA"/>
</dbReference>
<feature type="domain" description="VWFA" evidence="3">
    <location>
        <begin position="226"/>
        <end position="404"/>
    </location>
</feature>
<dbReference type="PROSITE" id="PS50234">
    <property type="entry name" value="VWFA"/>
    <property type="match status" value="1"/>
</dbReference>
<dbReference type="CDD" id="cd01465">
    <property type="entry name" value="vWA_subgroup"/>
    <property type="match status" value="1"/>
</dbReference>
<proteinExistence type="predicted"/>
<name>A0ABW2YIJ7_9GAMM</name>
<dbReference type="SUPFAM" id="SSF53300">
    <property type="entry name" value="vWA-like"/>
    <property type="match status" value="1"/>
</dbReference>
<dbReference type="Proteomes" id="UP001597110">
    <property type="component" value="Unassembled WGS sequence"/>
</dbReference>
<dbReference type="InterPro" id="IPR002035">
    <property type="entry name" value="VWF_A"/>
</dbReference>
<evidence type="ECO:0000313" key="4">
    <source>
        <dbReference type="EMBL" id="MFD0727386.1"/>
    </source>
</evidence>
<evidence type="ECO:0000256" key="1">
    <source>
        <dbReference type="SAM" id="MobiDB-lite"/>
    </source>
</evidence>
<sequence>MRRIARPTPQLLAAAILATLALSACGGRQVSEAPPAGSRAGQLAPQSAEAESDKALDSIVVTGARVREGNVSRHARRVAAIAPPSPPPPPSAPPPAPIVAQHRMASPMIALPTESTNTETYAEREDNPVKRASEEPVSTFSIDVDTGSYSNVRRMLRNGTRPPADAVRAEEMINYFDHGHPGPASLATPFRVTTELAAAPWNGKRQLLMVGIKGYDVPKAELPPANLVFLIDTSGSMNSEDKLPLLKHSFAQLVEQLRPQDRVSMVVYAGSAGVVLEPTPGSEKDRILAALDRLQAGGSTNGGQGIELAYAMAKQAFMKDGVNRVILATDGDFNVGITDRKALETLVGDQRKHGIALTTLGFGQGNYNDAMAERLADVGDGNHAYIDTLQEARKVLVQEMQSTLLTIAKDVKIQIEFNPAVVAEYRLIGYENRMLRREDFANDRVDAGDIGAGHEVTALYELTLVGSDAARLPALRYADAPATKAGTAGELGHLRLRYKRPGEDTSRLIERPVSRRDLRATPSPALRFAATVAAYADALRGGKNIDGWSWDEIARSARQSVGDDPWALRREFVELVDAARRVTAGDTPQVGMIAD</sequence>
<comment type="caution">
    <text evidence="4">The sequence shown here is derived from an EMBL/GenBank/DDBJ whole genome shotgun (WGS) entry which is preliminary data.</text>
</comment>
<accession>A0ABW2YIJ7</accession>